<dbReference type="GeneID" id="109468893"/>
<dbReference type="RefSeq" id="XP_019622832.1">
    <property type="nucleotide sequence ID" value="XM_019767273.1"/>
</dbReference>
<dbReference type="InterPro" id="IPR002889">
    <property type="entry name" value="WSC_carb-bd"/>
</dbReference>
<evidence type="ECO:0000256" key="6">
    <source>
        <dbReference type="ARBA" id="ARBA00023180"/>
    </source>
</evidence>
<feature type="domain" description="WSC" evidence="8">
    <location>
        <begin position="20"/>
        <end position="116"/>
    </location>
</feature>
<evidence type="ECO:0000256" key="4">
    <source>
        <dbReference type="ARBA" id="ARBA00022989"/>
    </source>
</evidence>
<feature type="signal peptide" evidence="7">
    <location>
        <begin position="1"/>
        <end position="20"/>
    </location>
</feature>
<evidence type="ECO:0000256" key="3">
    <source>
        <dbReference type="ARBA" id="ARBA00022729"/>
    </source>
</evidence>
<dbReference type="PANTHER" id="PTHR24269:SF16">
    <property type="entry name" value="PROTEIN SLG1"/>
    <property type="match status" value="1"/>
</dbReference>
<sequence>MARILAASAVLFFLLGVASAQSLKGCYVGDGDSAAADASSDDMINSDCAEFCAKEGKPYSGTGGEGGRYCACLTEEDMGMLAPTKSDAANCDTPCPGKLEEMCGGGDNYVTIWSTGSAAKRMLSLREKLQNLRRALED</sequence>
<evidence type="ECO:0000313" key="9">
    <source>
        <dbReference type="Proteomes" id="UP000515135"/>
    </source>
</evidence>
<dbReference type="InterPro" id="IPR051836">
    <property type="entry name" value="Kremen_rcpt"/>
</dbReference>
<gene>
    <name evidence="10" type="primary">LOC109468893</name>
</gene>
<dbReference type="PANTHER" id="PTHR24269">
    <property type="entry name" value="KREMEN PROTEIN"/>
    <property type="match status" value="1"/>
</dbReference>
<evidence type="ECO:0000313" key="10">
    <source>
        <dbReference type="RefSeq" id="XP_019622832.1"/>
    </source>
</evidence>
<accession>A0A6P4YVR8</accession>
<evidence type="ECO:0000259" key="8">
    <source>
        <dbReference type="PROSITE" id="PS51212"/>
    </source>
</evidence>
<comment type="subcellular location">
    <subcellularLocation>
        <location evidence="1">Membrane</location>
        <topology evidence="1">Single-pass membrane protein</topology>
    </subcellularLocation>
</comment>
<dbReference type="PROSITE" id="PS51212">
    <property type="entry name" value="WSC"/>
    <property type="match status" value="1"/>
</dbReference>
<dbReference type="OrthoDB" id="5985073at2759"/>
<keyword evidence="5" id="KW-0472">Membrane</keyword>
<dbReference type="KEGG" id="bbel:109468893"/>
<dbReference type="Pfam" id="PF01822">
    <property type="entry name" value="WSC"/>
    <property type="match status" value="1"/>
</dbReference>
<evidence type="ECO:0000256" key="5">
    <source>
        <dbReference type="ARBA" id="ARBA00023136"/>
    </source>
</evidence>
<feature type="chain" id="PRO_5027788833" evidence="7">
    <location>
        <begin position="21"/>
        <end position="138"/>
    </location>
</feature>
<evidence type="ECO:0000256" key="1">
    <source>
        <dbReference type="ARBA" id="ARBA00004167"/>
    </source>
</evidence>
<name>A0A6P4YVR8_BRABE</name>
<keyword evidence="3 7" id="KW-0732">Signal</keyword>
<reference evidence="10" key="1">
    <citation type="submission" date="2025-08" db="UniProtKB">
        <authorList>
            <consortium name="RefSeq"/>
        </authorList>
    </citation>
    <scope>IDENTIFICATION</scope>
    <source>
        <tissue evidence="10">Gonad</tissue>
    </source>
</reference>
<keyword evidence="2" id="KW-0812">Transmembrane</keyword>
<protein>
    <submittedName>
        <fullName evidence="10">Kremen protein 2-like</fullName>
    </submittedName>
</protein>
<keyword evidence="4" id="KW-1133">Transmembrane helix</keyword>
<evidence type="ECO:0000256" key="2">
    <source>
        <dbReference type="ARBA" id="ARBA00022692"/>
    </source>
</evidence>
<keyword evidence="9" id="KW-1185">Reference proteome</keyword>
<organism evidence="9 10">
    <name type="scientific">Branchiostoma belcheri</name>
    <name type="common">Amphioxus</name>
    <dbReference type="NCBI Taxonomy" id="7741"/>
    <lineage>
        <taxon>Eukaryota</taxon>
        <taxon>Metazoa</taxon>
        <taxon>Chordata</taxon>
        <taxon>Cephalochordata</taxon>
        <taxon>Leptocardii</taxon>
        <taxon>Amphioxiformes</taxon>
        <taxon>Branchiostomatidae</taxon>
        <taxon>Branchiostoma</taxon>
    </lineage>
</organism>
<dbReference type="AlphaFoldDB" id="A0A6P4YVR8"/>
<evidence type="ECO:0000256" key="7">
    <source>
        <dbReference type="SAM" id="SignalP"/>
    </source>
</evidence>
<dbReference type="Proteomes" id="UP000515135">
    <property type="component" value="Unplaced"/>
</dbReference>
<keyword evidence="6" id="KW-0325">Glycoprotein</keyword>
<dbReference type="GO" id="GO:0005886">
    <property type="term" value="C:plasma membrane"/>
    <property type="evidence" value="ECO:0007669"/>
    <property type="project" value="TreeGrafter"/>
</dbReference>
<proteinExistence type="predicted"/>